<dbReference type="InterPro" id="IPR006201">
    <property type="entry name" value="Neur_channel"/>
</dbReference>
<evidence type="ECO:0000256" key="2">
    <source>
        <dbReference type="ARBA" id="ARBA00022692"/>
    </source>
</evidence>
<protein>
    <submittedName>
        <fullName evidence="7">Oidioi.mRNA.OKI2018_I69.PAR.g9410.t1.cds</fullName>
    </submittedName>
</protein>
<dbReference type="PRINTS" id="PR00252">
    <property type="entry name" value="NRIONCHANNEL"/>
</dbReference>
<name>A0ABN7RPG9_OIKDI</name>
<dbReference type="SUPFAM" id="SSF63712">
    <property type="entry name" value="Nicotinic receptor ligand binding domain-like"/>
    <property type="match status" value="1"/>
</dbReference>
<feature type="transmembrane region" description="Helical" evidence="5">
    <location>
        <begin position="356"/>
        <end position="377"/>
    </location>
</feature>
<sequence>MFIFLSLYSVLFAREPTAEERLHNDLLENYFKDVSPLIALPKNRSIEDQVYRKEICREWIPKIMDDFPPQTNRENTLSNVFYCQDEDSAFEELNACEEWLDFIYLKNPSSQNSYHGKCKVTTDDFFESVSSNEILILKNILNRPLYDHVIDVDLYIELQQINKIELKGAYMDLTFTMYAKWYDSRLKWDEQKYHGVMYTLFEPSEIWTPPIEIMNLVEMIDPRLEYVCEVHKDGTIYEIVKMRALVSCDVDLTLYPFDSQECGLSFATPTMADYKLYFHFHEWNMLNSLQNLSSSVASYEKTHLSLLQGTFYRENTEWALLGYKYSVEPVVGHLKRSYSHVNVDFLLERHKVYYEVTLFIPIVCLNLLVCLGLWMPISCGEAVGFQVTMLLAVVLYLDLLSRTTPVFETINESPRLMILFLLTTVASLISHVILTFSMWKSSPDEDTLHNLSPFKCKFALKMAKFFECLTRQSYKIPNAIELIIEAPGNIERIEDEELKKAWRFYAKMSSHFWATILTFAVVMCTFVIILDLHIQRSIFHANIKK</sequence>
<dbReference type="Gene3D" id="2.70.170.10">
    <property type="entry name" value="Neurotransmitter-gated ion-channel ligand-binding domain"/>
    <property type="match status" value="1"/>
</dbReference>
<evidence type="ECO:0000259" key="6">
    <source>
        <dbReference type="Pfam" id="PF02931"/>
    </source>
</evidence>
<feature type="domain" description="Neurotransmitter-gated ion-channel ligand-binding" evidence="6">
    <location>
        <begin position="142"/>
        <end position="350"/>
    </location>
</feature>
<dbReference type="EMBL" id="OU015568">
    <property type="protein sequence ID" value="CAG5079893.1"/>
    <property type="molecule type" value="Genomic_DNA"/>
</dbReference>
<feature type="transmembrane region" description="Helical" evidence="5">
    <location>
        <begin position="383"/>
        <end position="404"/>
    </location>
</feature>
<evidence type="ECO:0000256" key="4">
    <source>
        <dbReference type="ARBA" id="ARBA00023136"/>
    </source>
</evidence>
<dbReference type="InterPro" id="IPR036719">
    <property type="entry name" value="Neuro-gated_channel_TM_sf"/>
</dbReference>
<feature type="transmembrane region" description="Helical" evidence="5">
    <location>
        <begin position="416"/>
        <end position="439"/>
    </location>
</feature>
<dbReference type="InterPro" id="IPR006202">
    <property type="entry name" value="Neur_chan_lig-bd"/>
</dbReference>
<comment type="similarity">
    <text evidence="5">Belongs to the ligand-gated ion channel (TC 1.A.9) family.</text>
</comment>
<keyword evidence="5" id="KW-0407">Ion channel</keyword>
<dbReference type="Pfam" id="PF02931">
    <property type="entry name" value="Neur_chan_LBD"/>
    <property type="match status" value="1"/>
</dbReference>
<dbReference type="Proteomes" id="UP001158576">
    <property type="component" value="Chromosome PAR"/>
</dbReference>
<reference evidence="7 8" key="1">
    <citation type="submission" date="2021-04" db="EMBL/GenBank/DDBJ databases">
        <authorList>
            <person name="Bliznina A."/>
        </authorList>
    </citation>
    <scope>NUCLEOTIDE SEQUENCE [LARGE SCALE GENOMIC DNA]</scope>
</reference>
<keyword evidence="8" id="KW-1185">Reference proteome</keyword>
<organism evidence="7 8">
    <name type="scientific">Oikopleura dioica</name>
    <name type="common">Tunicate</name>
    <dbReference type="NCBI Taxonomy" id="34765"/>
    <lineage>
        <taxon>Eukaryota</taxon>
        <taxon>Metazoa</taxon>
        <taxon>Chordata</taxon>
        <taxon>Tunicata</taxon>
        <taxon>Appendicularia</taxon>
        <taxon>Copelata</taxon>
        <taxon>Oikopleuridae</taxon>
        <taxon>Oikopleura</taxon>
    </lineage>
</organism>
<evidence type="ECO:0000256" key="3">
    <source>
        <dbReference type="ARBA" id="ARBA00022989"/>
    </source>
</evidence>
<keyword evidence="2 5" id="KW-0812">Transmembrane</keyword>
<keyword evidence="5" id="KW-0406">Ion transport</keyword>
<keyword evidence="5" id="KW-0813">Transport</keyword>
<accession>A0ABN7RPG9</accession>
<dbReference type="CDD" id="cd19051">
    <property type="entry name" value="LGIC_TM_cation"/>
    <property type="match status" value="1"/>
</dbReference>
<dbReference type="PANTHER" id="PTHR18945">
    <property type="entry name" value="NEUROTRANSMITTER GATED ION CHANNEL"/>
    <property type="match status" value="1"/>
</dbReference>
<dbReference type="InterPro" id="IPR038050">
    <property type="entry name" value="Neuro_actylchol_rec"/>
</dbReference>
<dbReference type="CDD" id="cd18989">
    <property type="entry name" value="LGIC_ECD_cation"/>
    <property type="match status" value="1"/>
</dbReference>
<dbReference type="SUPFAM" id="SSF90112">
    <property type="entry name" value="Neurotransmitter-gated ion-channel transmembrane pore"/>
    <property type="match status" value="1"/>
</dbReference>
<keyword evidence="4 5" id="KW-0472">Membrane</keyword>
<gene>
    <name evidence="7" type="ORF">OKIOD_LOCUS968</name>
</gene>
<evidence type="ECO:0000256" key="5">
    <source>
        <dbReference type="RuleBase" id="RU000687"/>
    </source>
</evidence>
<dbReference type="InterPro" id="IPR036734">
    <property type="entry name" value="Neur_chan_lig-bd_sf"/>
</dbReference>
<evidence type="ECO:0000256" key="1">
    <source>
        <dbReference type="ARBA" id="ARBA00004141"/>
    </source>
</evidence>
<evidence type="ECO:0000313" key="8">
    <source>
        <dbReference type="Proteomes" id="UP001158576"/>
    </source>
</evidence>
<dbReference type="PROSITE" id="PS00236">
    <property type="entry name" value="NEUROTR_ION_CHANNEL"/>
    <property type="match status" value="1"/>
</dbReference>
<keyword evidence="3 5" id="KW-1133">Transmembrane helix</keyword>
<dbReference type="Gene3D" id="1.20.58.390">
    <property type="entry name" value="Neurotransmitter-gated ion-channel transmembrane domain"/>
    <property type="match status" value="1"/>
</dbReference>
<evidence type="ECO:0000313" key="7">
    <source>
        <dbReference type="EMBL" id="CAG5079893.1"/>
    </source>
</evidence>
<proteinExistence type="inferred from homology"/>
<comment type="subcellular location">
    <subcellularLocation>
        <location evidence="1">Membrane</location>
        <topology evidence="1">Multi-pass membrane protein</topology>
    </subcellularLocation>
</comment>
<dbReference type="InterPro" id="IPR018000">
    <property type="entry name" value="Neurotransmitter_ion_chnl_CS"/>
</dbReference>
<feature type="transmembrane region" description="Helical" evidence="5">
    <location>
        <begin position="512"/>
        <end position="534"/>
    </location>
</feature>